<keyword evidence="4" id="KW-1185">Reference proteome</keyword>
<evidence type="ECO:0000259" key="1">
    <source>
        <dbReference type="Pfam" id="PF01695"/>
    </source>
</evidence>
<evidence type="ECO:0000313" key="3">
    <source>
        <dbReference type="EMBL" id="KRN79098.1"/>
    </source>
</evidence>
<dbReference type="GO" id="GO:0006260">
    <property type="term" value="P:DNA replication"/>
    <property type="evidence" value="ECO:0007669"/>
    <property type="project" value="TreeGrafter"/>
</dbReference>
<dbReference type="Proteomes" id="UP000051565">
    <property type="component" value="Unassembled WGS sequence"/>
</dbReference>
<dbReference type="EMBL" id="JQBT01000032">
    <property type="protein sequence ID" value="KRN79098.1"/>
    <property type="molecule type" value="Genomic_DNA"/>
</dbReference>
<dbReference type="Pfam" id="PF01695">
    <property type="entry name" value="IstB_IS21"/>
    <property type="match status" value="1"/>
</dbReference>
<proteinExistence type="predicted"/>
<organism evidence="3 4">
    <name type="scientific">Fructilactobacillus lindneri DSM 20690 = JCM 11027</name>
    <dbReference type="NCBI Taxonomy" id="1122148"/>
    <lineage>
        <taxon>Bacteria</taxon>
        <taxon>Bacillati</taxon>
        <taxon>Bacillota</taxon>
        <taxon>Bacilli</taxon>
        <taxon>Lactobacillales</taxon>
        <taxon>Lactobacillaceae</taxon>
        <taxon>Fructilactobacillus</taxon>
    </lineage>
</organism>
<dbReference type="AlphaFoldDB" id="A0A0R2JWW8"/>
<comment type="caution">
    <text evidence="3">The sequence shown here is derived from an EMBL/GenBank/DDBJ whole genome shotgun (WGS) entry which is preliminary data.</text>
</comment>
<evidence type="ECO:0000259" key="2">
    <source>
        <dbReference type="Pfam" id="PF07319"/>
    </source>
</evidence>
<dbReference type="Gene3D" id="3.40.50.300">
    <property type="entry name" value="P-loop containing nucleotide triphosphate hydrolases"/>
    <property type="match status" value="1"/>
</dbReference>
<dbReference type="OrthoDB" id="61127at2"/>
<dbReference type="Pfam" id="PF07319">
    <property type="entry name" value="DnaI_N"/>
    <property type="match status" value="1"/>
</dbReference>
<name>A0A0R2JWW8_9LACO</name>
<feature type="domain" description="Primosomal DnaI N-terminal" evidence="2">
    <location>
        <begin position="1"/>
        <end position="93"/>
    </location>
</feature>
<dbReference type="PANTHER" id="PTHR30050:SF8">
    <property type="entry name" value="PRIMOSOMAL PROTEIN DNAI"/>
    <property type="match status" value="1"/>
</dbReference>
<dbReference type="SUPFAM" id="SSF52540">
    <property type="entry name" value="P-loop containing nucleoside triphosphate hydrolases"/>
    <property type="match status" value="1"/>
</dbReference>
<dbReference type="CDD" id="cd00009">
    <property type="entry name" value="AAA"/>
    <property type="match status" value="1"/>
</dbReference>
<accession>A0A0R2JWW8</accession>
<dbReference type="InterPro" id="IPR002611">
    <property type="entry name" value="IstB_ATP-bd"/>
</dbReference>
<evidence type="ECO:0000313" key="4">
    <source>
        <dbReference type="Proteomes" id="UP000051565"/>
    </source>
</evidence>
<feature type="domain" description="IstB-like ATP-binding" evidence="1">
    <location>
        <begin position="117"/>
        <end position="268"/>
    </location>
</feature>
<sequence length="308" mass="35205">MEDVGKEMKRTMESHNLKQQYQAILKSIYADKDVKEFLKINQNKLDKNAVEKSASKLYEFVNEKKKLLNGHGNFAKGYQPTLILNDHLIDVSYQPTKDHLNLERQKKLAKNFKTVGMTAGIKNVNLDDYDQTADRAVALEASIDFIQAYETNPKSFHKALYLYGPFGVGKTYLLAAVAHRLSDDGFQTLLLHFPSFAVDIKNAINNNQVADKLNNVKKVPVLIIDDIGADAMSTWIRDDILGVILEYRMQHELPTFFSSNFSMEQLEQEHLSTTSRGDIEPLKAKRLMERIKFLARPIQVSGRNRRNN</sequence>
<dbReference type="RefSeq" id="WP_056997635.1">
    <property type="nucleotide sequence ID" value="NZ_FUXS01000001.1"/>
</dbReference>
<dbReference type="PATRIC" id="fig|1122148.6.peg.523"/>
<dbReference type="NCBIfam" id="NF006505">
    <property type="entry name" value="PRK08939.1"/>
    <property type="match status" value="1"/>
</dbReference>
<dbReference type="InterPro" id="IPR009928">
    <property type="entry name" value="DnaI_N"/>
</dbReference>
<dbReference type="STRING" id="53444.AYR59_05965"/>
<gene>
    <name evidence="3" type="ORF">IV52_GL000503</name>
</gene>
<reference evidence="3 4" key="1">
    <citation type="journal article" date="2015" name="Genome Announc.">
        <title>Expanding the biotechnology potential of lactobacilli through comparative genomics of 213 strains and associated genera.</title>
        <authorList>
            <person name="Sun Z."/>
            <person name="Harris H.M."/>
            <person name="McCann A."/>
            <person name="Guo C."/>
            <person name="Argimon S."/>
            <person name="Zhang W."/>
            <person name="Yang X."/>
            <person name="Jeffery I.B."/>
            <person name="Cooney J.C."/>
            <person name="Kagawa T.F."/>
            <person name="Liu W."/>
            <person name="Song Y."/>
            <person name="Salvetti E."/>
            <person name="Wrobel A."/>
            <person name="Rasinkangas P."/>
            <person name="Parkhill J."/>
            <person name="Rea M.C."/>
            <person name="O'Sullivan O."/>
            <person name="Ritari J."/>
            <person name="Douillard F.P."/>
            <person name="Paul Ross R."/>
            <person name="Yang R."/>
            <person name="Briner A.E."/>
            <person name="Felis G.E."/>
            <person name="de Vos W.M."/>
            <person name="Barrangou R."/>
            <person name="Klaenhammer T.R."/>
            <person name="Caufield P.W."/>
            <person name="Cui Y."/>
            <person name="Zhang H."/>
            <person name="O'Toole P.W."/>
        </authorList>
    </citation>
    <scope>NUCLEOTIDE SEQUENCE [LARGE SCALE GENOMIC DNA]</scope>
    <source>
        <strain evidence="3 4">DSM 20690</strain>
    </source>
</reference>
<dbReference type="PANTHER" id="PTHR30050">
    <property type="entry name" value="CHROMOSOMAL REPLICATION INITIATOR PROTEIN DNAA"/>
    <property type="match status" value="1"/>
</dbReference>
<dbReference type="InterPro" id="IPR027417">
    <property type="entry name" value="P-loop_NTPase"/>
</dbReference>
<protein>
    <submittedName>
        <fullName evidence="3">Primosomal protein DnaI</fullName>
    </submittedName>
</protein>
<dbReference type="GO" id="GO:0005524">
    <property type="term" value="F:ATP binding"/>
    <property type="evidence" value="ECO:0007669"/>
    <property type="project" value="InterPro"/>
</dbReference>